<evidence type="ECO:0000313" key="1">
    <source>
        <dbReference type="EMBL" id="KAK3698995.1"/>
    </source>
</evidence>
<accession>A0ACC3MNQ3</accession>
<dbReference type="EMBL" id="JAUTXU010000203">
    <property type="protein sequence ID" value="KAK3698995.1"/>
    <property type="molecule type" value="Genomic_DNA"/>
</dbReference>
<gene>
    <name evidence="1" type="ORF">LTR37_016686</name>
</gene>
<evidence type="ECO:0000313" key="2">
    <source>
        <dbReference type="Proteomes" id="UP001281147"/>
    </source>
</evidence>
<organism evidence="1 2">
    <name type="scientific">Vermiconidia calcicola</name>
    <dbReference type="NCBI Taxonomy" id="1690605"/>
    <lineage>
        <taxon>Eukaryota</taxon>
        <taxon>Fungi</taxon>
        <taxon>Dikarya</taxon>
        <taxon>Ascomycota</taxon>
        <taxon>Pezizomycotina</taxon>
        <taxon>Dothideomycetes</taxon>
        <taxon>Dothideomycetidae</taxon>
        <taxon>Mycosphaerellales</taxon>
        <taxon>Extremaceae</taxon>
        <taxon>Vermiconidia</taxon>
    </lineage>
</organism>
<keyword evidence="2" id="KW-1185">Reference proteome</keyword>
<sequence>MSQINVGFVGYGNSAKTYHLPYLLPVKELNIYAFLQRGAAPSGEDAEPGSHCTVDFPQAKHYRAADDFFADPAIEVVIVTTHTDTHASFAKLALEAGKHVVVEKPFTRTSEEADELLILAKEKGLLLSPYQNRRWDGEFRTLQHLMNNKALGEITEAQIYYDFENPPWIKYLSAKEYTPGAGLLFGLGSHTLDQALVLFGRPKSVTAFLKVLRGIESEIEDTYTVILQYDTPLLVTVKTTIISCMQQPLKYFIRGTEGSYIKYGDDVQERQTLSGMTYKDADFGVNPEDEYGHLVTYKEFDSKSQTYDEGAKKYVGRYPTLNGFNQGYYERVADSVRRGAPLEVNPQTSRDGIRLMELARESHNTGTTVLWS</sequence>
<proteinExistence type="predicted"/>
<dbReference type="Proteomes" id="UP001281147">
    <property type="component" value="Unassembled WGS sequence"/>
</dbReference>
<reference evidence="1" key="1">
    <citation type="submission" date="2023-07" db="EMBL/GenBank/DDBJ databases">
        <title>Black Yeasts Isolated from many extreme environments.</title>
        <authorList>
            <person name="Coleine C."/>
            <person name="Stajich J.E."/>
            <person name="Selbmann L."/>
        </authorList>
    </citation>
    <scope>NUCLEOTIDE SEQUENCE</scope>
    <source>
        <strain evidence="1">CCFEE 5714</strain>
    </source>
</reference>
<name>A0ACC3MNQ3_9PEZI</name>
<comment type="caution">
    <text evidence="1">The sequence shown here is derived from an EMBL/GenBank/DDBJ whole genome shotgun (WGS) entry which is preliminary data.</text>
</comment>
<protein>
    <submittedName>
        <fullName evidence="1">Uncharacterized protein</fullName>
    </submittedName>
</protein>